<gene>
    <name evidence="1" type="ORF">BYL167_LOCUS36806</name>
    <name evidence="2" type="ORF">BYL167_LOCUS45124</name>
    <name evidence="4" type="ORF">GIL414_LOCUS57058</name>
    <name evidence="3" type="ORF">SMN809_LOCUS47405</name>
</gene>
<dbReference type="Proteomes" id="UP000681967">
    <property type="component" value="Unassembled WGS sequence"/>
</dbReference>
<proteinExistence type="predicted"/>
<comment type="caution">
    <text evidence="4">The sequence shown here is derived from an EMBL/GenBank/DDBJ whole genome shotgun (WGS) entry which is preliminary data.</text>
</comment>
<feature type="non-terminal residue" evidence="4">
    <location>
        <position position="1"/>
    </location>
</feature>
<dbReference type="GO" id="GO:0003779">
    <property type="term" value="F:actin binding"/>
    <property type="evidence" value="ECO:0007669"/>
    <property type="project" value="InterPro"/>
</dbReference>
<evidence type="ECO:0000313" key="5">
    <source>
        <dbReference type="Proteomes" id="UP000681720"/>
    </source>
</evidence>
<dbReference type="EMBL" id="CAJOBH010081374">
    <property type="protein sequence ID" value="CAF4518683.1"/>
    <property type="molecule type" value="Genomic_DNA"/>
</dbReference>
<dbReference type="EMBL" id="CAJOBH010124291">
    <property type="protein sequence ID" value="CAF4727309.1"/>
    <property type="molecule type" value="Genomic_DNA"/>
</dbReference>
<dbReference type="Proteomes" id="UP000676336">
    <property type="component" value="Unassembled WGS sequence"/>
</dbReference>
<dbReference type="InterPro" id="IPR035964">
    <property type="entry name" value="I/LWEQ_dom_sf"/>
</dbReference>
<dbReference type="AlphaFoldDB" id="A0A8S3DRW6"/>
<dbReference type="EMBL" id="CAJOBJ010206243">
    <property type="protein sequence ID" value="CAF4997741.1"/>
    <property type="molecule type" value="Genomic_DNA"/>
</dbReference>
<evidence type="ECO:0000313" key="1">
    <source>
        <dbReference type="EMBL" id="CAF4518683.1"/>
    </source>
</evidence>
<dbReference type="SUPFAM" id="SSF109885">
    <property type="entry name" value="I/LWEQ domain"/>
    <property type="match status" value="1"/>
</dbReference>
<reference evidence="4" key="1">
    <citation type="submission" date="2021-02" db="EMBL/GenBank/DDBJ databases">
        <authorList>
            <person name="Nowell W R."/>
        </authorList>
    </citation>
    <scope>NUCLEOTIDE SEQUENCE</scope>
</reference>
<sequence length="49" mass="5122">VANTTALYVLKAKDIATNVQEQQVVNEIISTATQCALATSQLVACTKVG</sequence>
<evidence type="ECO:0000313" key="4">
    <source>
        <dbReference type="EMBL" id="CAF4997741.1"/>
    </source>
</evidence>
<name>A0A8S3DRW6_9BILA</name>
<evidence type="ECO:0000313" key="2">
    <source>
        <dbReference type="EMBL" id="CAF4727309.1"/>
    </source>
</evidence>
<organism evidence="4 5">
    <name type="scientific">Rotaria magnacalcarata</name>
    <dbReference type="NCBI Taxonomy" id="392030"/>
    <lineage>
        <taxon>Eukaryota</taxon>
        <taxon>Metazoa</taxon>
        <taxon>Spiralia</taxon>
        <taxon>Gnathifera</taxon>
        <taxon>Rotifera</taxon>
        <taxon>Eurotatoria</taxon>
        <taxon>Bdelloidea</taxon>
        <taxon>Philodinida</taxon>
        <taxon>Philodinidae</taxon>
        <taxon>Rotaria</taxon>
    </lineage>
</organism>
<protein>
    <submittedName>
        <fullName evidence="4">Uncharacterized protein</fullName>
    </submittedName>
</protein>
<dbReference type="Gene3D" id="1.20.120.230">
    <property type="entry name" value="Alpha-catenin/vinculin-like"/>
    <property type="match status" value="1"/>
</dbReference>
<dbReference type="EMBL" id="CAJOBI010149850">
    <property type="protein sequence ID" value="CAF4806416.1"/>
    <property type="molecule type" value="Genomic_DNA"/>
</dbReference>
<accession>A0A8S3DRW6</accession>
<dbReference type="Proteomes" id="UP000681720">
    <property type="component" value="Unassembled WGS sequence"/>
</dbReference>
<evidence type="ECO:0000313" key="3">
    <source>
        <dbReference type="EMBL" id="CAF4806416.1"/>
    </source>
</evidence>